<feature type="domain" description="PepSY" evidence="2">
    <location>
        <begin position="34"/>
        <end position="87"/>
    </location>
</feature>
<accession>A0ABM8R1S8</accession>
<dbReference type="InterPro" id="IPR025711">
    <property type="entry name" value="PepSY"/>
</dbReference>
<proteinExistence type="predicted"/>
<dbReference type="Gene3D" id="3.10.450.40">
    <property type="match status" value="1"/>
</dbReference>
<gene>
    <name evidence="3" type="ORF">NSPZN2_100198</name>
</gene>
<evidence type="ECO:0000259" key="2">
    <source>
        <dbReference type="Pfam" id="PF03413"/>
    </source>
</evidence>
<evidence type="ECO:0000313" key="4">
    <source>
        <dbReference type="Proteomes" id="UP000675880"/>
    </source>
</evidence>
<evidence type="ECO:0000313" key="3">
    <source>
        <dbReference type="EMBL" id="CAE6727819.1"/>
    </source>
</evidence>
<evidence type="ECO:0000256" key="1">
    <source>
        <dbReference type="SAM" id="SignalP"/>
    </source>
</evidence>
<dbReference type="Pfam" id="PF03413">
    <property type="entry name" value="PepSY"/>
    <property type="match status" value="1"/>
</dbReference>
<comment type="caution">
    <text evidence="3">The sequence shown here is derived from an EMBL/GenBank/DDBJ whole genome shotgun (WGS) entry which is preliminary data.</text>
</comment>
<feature type="chain" id="PRO_5046175683" evidence="1">
    <location>
        <begin position="21"/>
        <end position="92"/>
    </location>
</feature>
<name>A0ABM8R1S8_9BACT</name>
<protein>
    <submittedName>
        <fullName evidence="3">Peptidase</fullName>
    </submittedName>
</protein>
<dbReference type="EMBL" id="CAJNBJ010000002">
    <property type="protein sequence ID" value="CAE6727819.1"/>
    <property type="molecule type" value="Genomic_DNA"/>
</dbReference>
<organism evidence="3 4">
    <name type="scientific">Nitrospira defluvii</name>
    <dbReference type="NCBI Taxonomy" id="330214"/>
    <lineage>
        <taxon>Bacteria</taxon>
        <taxon>Pseudomonadati</taxon>
        <taxon>Nitrospirota</taxon>
        <taxon>Nitrospiria</taxon>
        <taxon>Nitrospirales</taxon>
        <taxon>Nitrospiraceae</taxon>
        <taxon>Nitrospira</taxon>
    </lineage>
</organism>
<feature type="signal peptide" evidence="1">
    <location>
        <begin position="1"/>
        <end position="20"/>
    </location>
</feature>
<dbReference type="RefSeq" id="WP_213041563.1">
    <property type="nucleotide sequence ID" value="NZ_CAJNBJ010000002.1"/>
</dbReference>
<keyword evidence="1" id="KW-0732">Signal</keyword>
<keyword evidence="4" id="KW-1185">Reference proteome</keyword>
<reference evidence="3 4" key="1">
    <citation type="submission" date="2021-02" db="EMBL/GenBank/DDBJ databases">
        <authorList>
            <person name="Han P."/>
        </authorList>
    </citation>
    <scope>NUCLEOTIDE SEQUENCE [LARGE SCALE GENOMIC DNA]</scope>
    <source>
        <strain evidence="3">Candidatus Nitrospira sp. ZN2</strain>
    </source>
</reference>
<dbReference type="Proteomes" id="UP000675880">
    <property type="component" value="Unassembled WGS sequence"/>
</dbReference>
<sequence>MKKVMAIALMSALLTSPAWALFETNKQLAATASVTLEDAVRHALKAVPGKAVEAEIGKEDGRTVYEVEIIDINNKTQKVYVDAQSGQTKIDR</sequence>